<comment type="caution">
    <text evidence="2">The sequence shown here is derived from an EMBL/GenBank/DDBJ whole genome shotgun (WGS) entry which is preliminary data.</text>
</comment>
<evidence type="ECO:0000313" key="3">
    <source>
        <dbReference type="Proteomes" id="UP001162162"/>
    </source>
</evidence>
<gene>
    <name evidence="2" type="ORF">NQ318_016717</name>
</gene>
<accession>A0AAV8X3T8</accession>
<reference evidence="2" key="1">
    <citation type="journal article" date="2023" name="Insect Mol. Biol.">
        <title>Genome sequencing provides insights into the evolution of gene families encoding plant cell wall-degrading enzymes in longhorned beetles.</title>
        <authorList>
            <person name="Shin N.R."/>
            <person name="Okamura Y."/>
            <person name="Kirsch R."/>
            <person name="Pauchet Y."/>
        </authorList>
    </citation>
    <scope>NUCLEOTIDE SEQUENCE</scope>
    <source>
        <strain evidence="2">AMC_N1</strain>
    </source>
</reference>
<dbReference type="AlphaFoldDB" id="A0AAV8X3T8"/>
<evidence type="ECO:0000256" key="1">
    <source>
        <dbReference type="SAM" id="MobiDB-lite"/>
    </source>
</evidence>
<sequence>MTDVAGNVGRHDAGVCNRTTANFKRPTSIYERFRTHQTGVWGLAVDNGGTTSSLSSTDDKLDDTDNENTPKVKKERRLISIEN</sequence>
<feature type="region of interest" description="Disordered" evidence="1">
    <location>
        <begin position="46"/>
        <end position="83"/>
    </location>
</feature>
<protein>
    <submittedName>
        <fullName evidence="2">Uncharacterized protein</fullName>
    </submittedName>
</protein>
<keyword evidence="3" id="KW-1185">Reference proteome</keyword>
<dbReference type="EMBL" id="JAPWTK010001258">
    <property type="protein sequence ID" value="KAJ8933248.1"/>
    <property type="molecule type" value="Genomic_DNA"/>
</dbReference>
<name>A0AAV8X3T8_9CUCU</name>
<proteinExistence type="predicted"/>
<dbReference type="Proteomes" id="UP001162162">
    <property type="component" value="Unassembled WGS sequence"/>
</dbReference>
<evidence type="ECO:0000313" key="2">
    <source>
        <dbReference type="EMBL" id="KAJ8933248.1"/>
    </source>
</evidence>
<organism evidence="2 3">
    <name type="scientific">Aromia moschata</name>
    <dbReference type="NCBI Taxonomy" id="1265417"/>
    <lineage>
        <taxon>Eukaryota</taxon>
        <taxon>Metazoa</taxon>
        <taxon>Ecdysozoa</taxon>
        <taxon>Arthropoda</taxon>
        <taxon>Hexapoda</taxon>
        <taxon>Insecta</taxon>
        <taxon>Pterygota</taxon>
        <taxon>Neoptera</taxon>
        <taxon>Endopterygota</taxon>
        <taxon>Coleoptera</taxon>
        <taxon>Polyphaga</taxon>
        <taxon>Cucujiformia</taxon>
        <taxon>Chrysomeloidea</taxon>
        <taxon>Cerambycidae</taxon>
        <taxon>Cerambycinae</taxon>
        <taxon>Callichromatini</taxon>
        <taxon>Aromia</taxon>
    </lineage>
</organism>